<evidence type="ECO:0000313" key="2">
    <source>
        <dbReference type="EMBL" id="MEC4721273.1"/>
    </source>
</evidence>
<feature type="compositionally biased region" description="Basic and acidic residues" evidence="1">
    <location>
        <begin position="1"/>
        <end position="11"/>
    </location>
</feature>
<comment type="caution">
    <text evidence="2">The sequence shown here is derived from an EMBL/GenBank/DDBJ whole genome shotgun (WGS) entry which is preliminary data.</text>
</comment>
<dbReference type="EMBL" id="JAWIIV010000017">
    <property type="protein sequence ID" value="MEC4721273.1"/>
    <property type="molecule type" value="Genomic_DNA"/>
</dbReference>
<feature type="region of interest" description="Disordered" evidence="1">
    <location>
        <begin position="1"/>
        <end position="24"/>
    </location>
</feature>
<organism evidence="2 3">
    <name type="scientific">Noviherbaspirillum album</name>
    <dbReference type="NCBI Taxonomy" id="3080276"/>
    <lineage>
        <taxon>Bacteria</taxon>
        <taxon>Pseudomonadati</taxon>
        <taxon>Pseudomonadota</taxon>
        <taxon>Betaproteobacteria</taxon>
        <taxon>Burkholderiales</taxon>
        <taxon>Oxalobacteraceae</taxon>
        <taxon>Noviherbaspirillum</taxon>
    </lineage>
</organism>
<evidence type="ECO:0000256" key="1">
    <source>
        <dbReference type="SAM" id="MobiDB-lite"/>
    </source>
</evidence>
<proteinExistence type="predicted"/>
<dbReference type="Gene3D" id="3.40.50.720">
    <property type="entry name" value="NAD(P)-binding Rossmann-like Domain"/>
    <property type="match status" value="1"/>
</dbReference>
<sequence>MGWKWRNRENTVRNPGWHQAHRAGRSWHSLRFLEKLGRNSGSALKSRMKEMPEEALDFMAQSHPMGRLATREEVANMAIFLLSDKASFCTGGFYPVDGGYTARW</sequence>
<gene>
    <name evidence="2" type="ORF">RY831_19080</name>
</gene>
<name>A0ABU6JCL9_9BURK</name>
<accession>A0ABU6JCL9</accession>
<protein>
    <submittedName>
        <fullName evidence="2">SDR family oxidoreductase</fullName>
    </submittedName>
</protein>
<evidence type="ECO:0000313" key="3">
    <source>
        <dbReference type="Proteomes" id="UP001352263"/>
    </source>
</evidence>
<reference evidence="2 3" key="1">
    <citation type="submission" date="2023-10" db="EMBL/GenBank/DDBJ databases">
        <title>Noviherbaspirillum sp. CPCC 100848 genome assembly.</title>
        <authorList>
            <person name="Li X.Y."/>
            <person name="Fang X.M."/>
        </authorList>
    </citation>
    <scope>NUCLEOTIDE SEQUENCE [LARGE SCALE GENOMIC DNA]</scope>
    <source>
        <strain evidence="2 3">CPCC 100848</strain>
    </source>
</reference>
<dbReference type="InterPro" id="IPR002347">
    <property type="entry name" value="SDR_fam"/>
</dbReference>
<dbReference type="RefSeq" id="WP_326507980.1">
    <property type="nucleotide sequence ID" value="NZ_JAWIIV010000017.1"/>
</dbReference>
<dbReference type="InterPro" id="IPR036291">
    <property type="entry name" value="NAD(P)-bd_dom_sf"/>
</dbReference>
<dbReference type="Pfam" id="PF13561">
    <property type="entry name" value="adh_short_C2"/>
    <property type="match status" value="1"/>
</dbReference>
<dbReference type="SUPFAM" id="SSF51735">
    <property type="entry name" value="NAD(P)-binding Rossmann-fold domains"/>
    <property type="match status" value="1"/>
</dbReference>
<dbReference type="Proteomes" id="UP001352263">
    <property type="component" value="Unassembled WGS sequence"/>
</dbReference>
<keyword evidence="3" id="KW-1185">Reference proteome</keyword>